<dbReference type="SUPFAM" id="SSF56112">
    <property type="entry name" value="Protein kinase-like (PK-like)"/>
    <property type="match status" value="1"/>
</dbReference>
<organism evidence="6 7">
    <name type="scientific">Clathrospora elynae</name>
    <dbReference type="NCBI Taxonomy" id="706981"/>
    <lineage>
        <taxon>Eukaryota</taxon>
        <taxon>Fungi</taxon>
        <taxon>Dikarya</taxon>
        <taxon>Ascomycota</taxon>
        <taxon>Pezizomycotina</taxon>
        <taxon>Dothideomycetes</taxon>
        <taxon>Pleosporomycetidae</taxon>
        <taxon>Pleosporales</taxon>
        <taxon>Diademaceae</taxon>
        <taxon>Clathrospora</taxon>
    </lineage>
</organism>
<keyword evidence="5" id="KW-0472">Membrane</keyword>
<dbReference type="OrthoDB" id="5412996at2759"/>
<evidence type="ECO:0000256" key="1">
    <source>
        <dbReference type="ARBA" id="ARBA00004370"/>
    </source>
</evidence>
<evidence type="ECO:0000256" key="3">
    <source>
        <dbReference type="ARBA" id="ARBA00022792"/>
    </source>
</evidence>
<comment type="subcellular location">
    <subcellularLocation>
        <location evidence="1">Membrane</location>
    </subcellularLocation>
</comment>
<evidence type="ECO:0000256" key="4">
    <source>
        <dbReference type="ARBA" id="ARBA00022989"/>
    </source>
</evidence>
<dbReference type="InterPro" id="IPR011009">
    <property type="entry name" value="Kinase-like_dom_sf"/>
</dbReference>
<name>A0A6A5SX16_9PLEO</name>
<accession>A0A6A5SX16</accession>
<protein>
    <recommendedName>
        <fullName evidence="8">Aminoglycoside phosphotransferase domain-containing protein</fullName>
    </recommendedName>
</protein>
<evidence type="ECO:0000256" key="2">
    <source>
        <dbReference type="ARBA" id="ARBA00022692"/>
    </source>
</evidence>
<sequence length="416" mass="46126">MITVPGTSPTTIRELEFSCRRNASFDKLAETDGDAEFQAWLSKLVNAKQDVVAFVTRQLESDTAGELDSYLKGSFNLDLVVKLGDGGKAVIRFPKPGHTATSFREKKVRNEACFLHYVRDKTTISVPYMLRWGMTQDTLCQLGPFMIMEYIHGTTLSNLLKKPTETDQDEVILATDVENAKLDYVYERLDFPAIGVKSKNPWNEWTANERPLSYDMNELATRLLQAPVDNGTPRYTGLWQFFRMIGKHEGMTGLSGGLTPHIARFIPNNRLEGFLTGFQIFTQSPDAQDVPGMICIGTCTICSLISIKRKWISSRFVMSYPSARCPPRKSTAIIELSNQITPAPEAYGIVPLIPGCSNSSAAPDLFSGSHSGSLVSSQHLWGEVQLGLDEPRVLCADSRFSNVTQGGLDRPSVRVP</sequence>
<dbReference type="InterPro" id="IPR023395">
    <property type="entry name" value="MCP_dom_sf"/>
</dbReference>
<dbReference type="Gene3D" id="1.50.40.10">
    <property type="entry name" value="Mitochondrial carrier domain"/>
    <property type="match status" value="1"/>
</dbReference>
<evidence type="ECO:0000313" key="6">
    <source>
        <dbReference type="EMBL" id="KAF1944450.1"/>
    </source>
</evidence>
<dbReference type="GO" id="GO:0016020">
    <property type="term" value="C:membrane"/>
    <property type="evidence" value="ECO:0007669"/>
    <property type="project" value="UniProtKB-SubCell"/>
</dbReference>
<dbReference type="PANTHER" id="PTHR21310">
    <property type="entry name" value="AMINOGLYCOSIDE PHOSPHOTRANSFERASE-RELATED-RELATED"/>
    <property type="match status" value="1"/>
</dbReference>
<dbReference type="Proteomes" id="UP000800038">
    <property type="component" value="Unassembled WGS sequence"/>
</dbReference>
<dbReference type="InterPro" id="IPR051678">
    <property type="entry name" value="AGP_Transferase"/>
</dbReference>
<dbReference type="SUPFAM" id="SSF103506">
    <property type="entry name" value="Mitochondrial carrier"/>
    <property type="match status" value="1"/>
</dbReference>
<keyword evidence="3" id="KW-0999">Mitochondrion inner membrane</keyword>
<evidence type="ECO:0000313" key="7">
    <source>
        <dbReference type="Proteomes" id="UP000800038"/>
    </source>
</evidence>
<keyword evidence="4" id="KW-1133">Transmembrane helix</keyword>
<dbReference type="PANTHER" id="PTHR21310:SF37">
    <property type="entry name" value="AMINOGLYCOSIDE PHOSPHOTRANSFERASE DOMAIN-CONTAINING PROTEIN"/>
    <property type="match status" value="1"/>
</dbReference>
<reference evidence="6" key="1">
    <citation type="journal article" date="2020" name="Stud. Mycol.">
        <title>101 Dothideomycetes genomes: a test case for predicting lifestyles and emergence of pathogens.</title>
        <authorList>
            <person name="Haridas S."/>
            <person name="Albert R."/>
            <person name="Binder M."/>
            <person name="Bloem J."/>
            <person name="Labutti K."/>
            <person name="Salamov A."/>
            <person name="Andreopoulos B."/>
            <person name="Baker S."/>
            <person name="Barry K."/>
            <person name="Bills G."/>
            <person name="Bluhm B."/>
            <person name="Cannon C."/>
            <person name="Castanera R."/>
            <person name="Culley D."/>
            <person name="Daum C."/>
            <person name="Ezra D."/>
            <person name="Gonzalez J."/>
            <person name="Henrissat B."/>
            <person name="Kuo A."/>
            <person name="Liang C."/>
            <person name="Lipzen A."/>
            <person name="Lutzoni F."/>
            <person name="Magnuson J."/>
            <person name="Mondo S."/>
            <person name="Nolan M."/>
            <person name="Ohm R."/>
            <person name="Pangilinan J."/>
            <person name="Park H.-J."/>
            <person name="Ramirez L."/>
            <person name="Alfaro M."/>
            <person name="Sun H."/>
            <person name="Tritt A."/>
            <person name="Yoshinaga Y."/>
            <person name="Zwiers L.-H."/>
            <person name="Turgeon B."/>
            <person name="Goodwin S."/>
            <person name="Spatafora J."/>
            <person name="Crous P."/>
            <person name="Grigoriev I."/>
        </authorList>
    </citation>
    <scope>NUCLEOTIDE SEQUENCE</scope>
    <source>
        <strain evidence="6">CBS 161.51</strain>
    </source>
</reference>
<gene>
    <name evidence="6" type="ORF">EJ02DRAFT_510131</name>
</gene>
<keyword evidence="2" id="KW-0812">Transmembrane</keyword>
<evidence type="ECO:0000256" key="5">
    <source>
        <dbReference type="ARBA" id="ARBA00023136"/>
    </source>
</evidence>
<keyword evidence="7" id="KW-1185">Reference proteome</keyword>
<proteinExistence type="predicted"/>
<dbReference type="Gene3D" id="3.30.200.20">
    <property type="entry name" value="Phosphorylase Kinase, domain 1"/>
    <property type="match status" value="1"/>
</dbReference>
<evidence type="ECO:0008006" key="8">
    <source>
        <dbReference type="Google" id="ProtNLM"/>
    </source>
</evidence>
<dbReference type="EMBL" id="ML976016">
    <property type="protein sequence ID" value="KAF1944450.1"/>
    <property type="molecule type" value="Genomic_DNA"/>
</dbReference>
<keyword evidence="3" id="KW-0496">Mitochondrion</keyword>
<dbReference type="AlphaFoldDB" id="A0A6A5SX16"/>